<feature type="compositionally biased region" description="Low complexity" evidence="1">
    <location>
        <begin position="1772"/>
        <end position="1787"/>
    </location>
</feature>
<feature type="compositionally biased region" description="Pro residues" evidence="1">
    <location>
        <begin position="1818"/>
        <end position="1830"/>
    </location>
</feature>
<reference evidence="2 3" key="1">
    <citation type="submission" date="2023-10" db="EMBL/GenBank/DDBJ databases">
        <authorList>
            <person name="Maclean D."/>
            <person name="Macfadyen A."/>
        </authorList>
    </citation>
    <scope>NUCLEOTIDE SEQUENCE [LARGE SCALE GENOMIC DNA]</scope>
</reference>
<comment type="caution">
    <text evidence="2">The sequence shown here is derived from an EMBL/GenBank/DDBJ whole genome shotgun (WGS) entry which is preliminary data.</text>
</comment>
<feature type="region of interest" description="Disordered" evidence="1">
    <location>
        <begin position="1759"/>
        <end position="1787"/>
    </location>
</feature>
<feature type="region of interest" description="Disordered" evidence="1">
    <location>
        <begin position="461"/>
        <end position="503"/>
    </location>
</feature>
<feature type="region of interest" description="Disordered" evidence="1">
    <location>
        <begin position="1810"/>
        <end position="1842"/>
    </location>
</feature>
<feature type="region of interest" description="Disordered" evidence="1">
    <location>
        <begin position="608"/>
        <end position="721"/>
    </location>
</feature>
<organism evidence="2 3">
    <name type="scientific">Coccomyxa viridis</name>
    <dbReference type="NCBI Taxonomy" id="1274662"/>
    <lineage>
        <taxon>Eukaryota</taxon>
        <taxon>Viridiplantae</taxon>
        <taxon>Chlorophyta</taxon>
        <taxon>core chlorophytes</taxon>
        <taxon>Trebouxiophyceae</taxon>
        <taxon>Trebouxiophyceae incertae sedis</taxon>
        <taxon>Coccomyxaceae</taxon>
        <taxon>Coccomyxa</taxon>
    </lineage>
</organism>
<feature type="region of interest" description="Disordered" evidence="1">
    <location>
        <begin position="1166"/>
        <end position="1194"/>
    </location>
</feature>
<feature type="compositionally biased region" description="Low complexity" evidence="1">
    <location>
        <begin position="670"/>
        <end position="685"/>
    </location>
</feature>
<sequence>MLSTSACSQLQACAQSKGSRIQPGILKIHLSSILNPAIHGLRGEVTARLVEKAAADISASDQREEQRASFIQAVAPALCRAASRAAQAKALWALLWAFEQLNRADGPQAVPARAPVGKAHAGAAARFTSSGSGQFRPALVIADTNAGMAKGCRGDVDATDTTLGQQDWQIPAVHREGAENSQGLETHAAAAGGQYQLSEKGYHTLQHLAGFCGPPELWAVGGRPGTSERHLSRATSASSASMRSSNPYVGRGSAPNSRGSAHGPRAVEGREVTPAILKKPRAAAGASSRSKPDWRPPGHAPPKQEAKRLPATVIMPFLERRKLPGRSITMPLRRISQAPAAWEQSAARRAAQHHPAQEDTQILSVDHGGEGMPRSERAWSLEEPDEEGVKGPSRATTWHTHAANEHKGAERQGSAMLSMLSAEQTSKDCSRPSTGSAWAGQDISRQGSLSAPSVADLLGVLSQGGHMPSIGDPEHARHGSRPSSTASQDAGLSAQGASDYHSSAGQLSAGADVLGMPGSGHSLGEVHLPAGVPVTGVAGTAIQPETESAANGVQPLSRDSDKGIHELLIHGANQLPYDKADVSGWAGHQERLSENILPVEDLVGAHGQQDIDGLTGNGPALENPSPLEGPASSSHAPSLLQARPSAPPQPAAAVLQISRSSSMSRAPGQGPSVAMPASSGAASAGTKQPQAGLPSAAQDEDPLQGQGEEPPQASSTGPSAAPFHRMQRAAHMLHGLSTRAMQLSAQQASAPGGLSASDCVFPGSLEGIPSLSGAGQRIPEVPTLQTQPELGGSATASVPAESQDTAACSSEAHAISAAAKAQGTAAPGAPIGGDELVESHNSEGSATSAASEVRHAAKGGASAIRDELAVNYRLDAQAISAAVSGLGGATAEGTSAGTHKLVPNRACEEVAASHRVESQVSAVLSSVASFLGSAGGGSQASSPSSCPAMRHLSELESQLRSSQGSALGVCSDAVALDVPPPQHWYRQRDSHLRSSQGSAQGHDSDGADLEMLAHASHGDQPTHKAGAGDSTAASAIEHEEQSVLSGTGMHGAAAGPSWHELATHSADDEPARTFWCEAAVHGVDIQPAESAWHEAAMHGAAAGAGRQNVGPVSVLHDQSASAAAAASSTASAALHVHSPQQQSLSRHAGNVPRGLSPGGHLLDAGATQQADGGHFRSAACDPTHSPQAAAVHASQHLRTPFKANMISPQGKVVQEAARQRSTPVTAKKSLRFPGLSRASSPDRPALPSKACSRASSPGRPGRQQQPRDSLLSAAAQAVSRAVSRGSSPSKQQPAGAPRAAAQAKPRAASRPSSAGLQQHREARGAAAHAVSRALSRGASPSRQPPGVLQATSKALFGFGGRMAAMVGIASGHSSAPAGGKTGVARGSSTGHTGAHADLGAGQMSCAMSGPPGQIQRAVSWTQAELSALSQPFLLPHAAPACVGKHGEAAYASSEGSAGPLVRSRSGSSHAYTVRSPEPGTIMHQGSGQGNGSGLSDGGPAVVHSSEAVVSSEVQTSTREGLAEMGHGQAEHAGRHAEWQQADSSGSLPQSGMETQGAASTATLQLESSLDQQSALVYSLDVGATYPEASHTESHQQADSSLHALLQASGADAESQHAAAQHPSDSSQPEEAHSRRDSADGLSSLRDHALPDVSDDSAASQVHSAGSAPVSAAQHSAAAFRPSVGRGDELRSSAGSTGSQRFRSVASQSASQSGSAPGSGLESPHSSGLSGSADVPIRDGQSAGIPAHLAALLKASMAGNKGLTSRGSSTAPSGEQSELEQFSQELSQMPPEEAKLLLLSALAHMSVLAPAGAPKKATAPPPPPPPPPPAPQRKVPTSASPSI</sequence>
<gene>
    <name evidence="2" type="ORF">CVIRNUC_007964</name>
</gene>
<evidence type="ECO:0000313" key="3">
    <source>
        <dbReference type="Proteomes" id="UP001314263"/>
    </source>
</evidence>
<dbReference type="Proteomes" id="UP001314263">
    <property type="component" value="Unassembled WGS sequence"/>
</dbReference>
<feature type="compositionally biased region" description="Polar residues" evidence="1">
    <location>
        <begin position="1761"/>
        <end position="1771"/>
    </location>
</feature>
<feature type="region of interest" description="Disordered" evidence="1">
    <location>
        <begin position="1377"/>
        <end position="1397"/>
    </location>
</feature>
<feature type="compositionally biased region" description="Basic and acidic residues" evidence="1">
    <location>
        <begin position="290"/>
        <end position="308"/>
    </location>
</feature>
<feature type="region of interest" description="Disordered" evidence="1">
    <location>
        <begin position="1209"/>
        <end position="1347"/>
    </location>
</feature>
<feature type="compositionally biased region" description="Low complexity" evidence="1">
    <location>
        <begin position="233"/>
        <end position="245"/>
    </location>
</feature>
<feature type="compositionally biased region" description="Basic and acidic residues" evidence="1">
    <location>
        <begin position="1629"/>
        <end position="1649"/>
    </location>
</feature>
<feature type="compositionally biased region" description="Low complexity" evidence="1">
    <location>
        <begin position="1269"/>
        <end position="1315"/>
    </location>
</feature>
<feature type="compositionally biased region" description="Low complexity" evidence="1">
    <location>
        <begin position="1324"/>
        <end position="1336"/>
    </location>
</feature>
<feature type="compositionally biased region" description="Basic and acidic residues" evidence="1">
    <location>
        <begin position="367"/>
        <end position="380"/>
    </location>
</feature>
<keyword evidence="3" id="KW-1185">Reference proteome</keyword>
<proteinExistence type="predicted"/>
<protein>
    <submittedName>
        <fullName evidence="2">Uncharacterized protein</fullName>
    </submittedName>
</protein>
<name>A0AAV1IFL6_9CHLO</name>
<feature type="compositionally biased region" description="Low complexity" evidence="1">
    <location>
        <begin position="1666"/>
        <end position="1678"/>
    </location>
</feature>
<feature type="region of interest" description="Disordered" evidence="1">
    <location>
        <begin position="222"/>
        <end position="310"/>
    </location>
</feature>
<feature type="region of interest" description="Disordered" evidence="1">
    <location>
        <begin position="341"/>
        <end position="396"/>
    </location>
</feature>
<feature type="compositionally biased region" description="Low complexity" evidence="1">
    <location>
        <begin position="806"/>
        <end position="829"/>
    </location>
</feature>
<dbReference type="EMBL" id="CAUYUE010000011">
    <property type="protein sequence ID" value="CAK0784760.1"/>
    <property type="molecule type" value="Genomic_DNA"/>
</dbReference>
<feature type="compositionally biased region" description="Low complexity" evidence="1">
    <location>
        <begin position="1497"/>
        <end position="1517"/>
    </location>
</feature>
<feature type="compositionally biased region" description="Polar residues" evidence="1">
    <location>
        <begin position="481"/>
        <end position="490"/>
    </location>
</feature>
<feature type="region of interest" description="Disordered" evidence="1">
    <location>
        <begin position="785"/>
        <end position="853"/>
    </location>
</feature>
<feature type="compositionally biased region" description="Low complexity" evidence="1">
    <location>
        <begin position="1698"/>
        <end position="1719"/>
    </location>
</feature>
<feature type="compositionally biased region" description="Basic and acidic residues" evidence="1">
    <location>
        <begin position="1528"/>
        <end position="1537"/>
    </location>
</feature>
<feature type="compositionally biased region" description="Gly residues" evidence="1">
    <location>
        <begin position="1486"/>
        <end position="1496"/>
    </location>
</feature>
<feature type="region of interest" description="Disordered" evidence="1">
    <location>
        <begin position="1454"/>
        <end position="1565"/>
    </location>
</feature>
<feature type="region of interest" description="Disordered" evidence="1">
    <location>
        <begin position="419"/>
        <end position="447"/>
    </location>
</feature>
<feature type="compositionally biased region" description="Polar residues" evidence="1">
    <location>
        <begin position="785"/>
        <end position="805"/>
    </location>
</feature>
<accession>A0AAV1IFL6</accession>
<feature type="compositionally biased region" description="Polar residues" evidence="1">
    <location>
        <begin position="1540"/>
        <end position="1565"/>
    </location>
</feature>
<evidence type="ECO:0000313" key="2">
    <source>
        <dbReference type="EMBL" id="CAK0784760.1"/>
    </source>
</evidence>
<evidence type="ECO:0000256" key="1">
    <source>
        <dbReference type="SAM" id="MobiDB-lite"/>
    </source>
</evidence>
<feature type="region of interest" description="Disordered" evidence="1">
    <location>
        <begin position="1607"/>
        <end position="1740"/>
    </location>
</feature>